<protein>
    <submittedName>
        <fullName evidence="5">Adenosine 5'-phosphosulfate reductase6</fullName>
    </submittedName>
</protein>
<accession>A0A1D6IWC0</accession>
<dbReference type="ExpressionAtlas" id="A0A1D6IWC0">
    <property type="expression patterns" value="baseline and differential"/>
</dbReference>
<dbReference type="FunCoup" id="A0A1D6IWC0">
    <property type="interactions" value="6"/>
</dbReference>
<keyword evidence="2" id="KW-0472">Membrane</keyword>
<dbReference type="PANTHER" id="PTHR47126:SF2">
    <property type="entry name" value="5'-ADENYLYLSULFATE REDUCTASE-LIKE 6"/>
    <property type="match status" value="1"/>
</dbReference>
<dbReference type="SUPFAM" id="SSF52833">
    <property type="entry name" value="Thioredoxin-like"/>
    <property type="match status" value="1"/>
</dbReference>
<sequence length="449" mass="49774">MAGLLATGKFPSAPSLLLALVDALVAMGYWDLTRTENGQPQRQTGQMGDGSRIAEPDHVPQFLTTADGLADGATTELAAADAVTEARLEWRCAGKRGCAGLQAVTGWRRAGKRGLAARRAGGTPWGEAGWRRAVGRSRAGGAPWGEAGLAARREVARVRRRGEAARREIRDITYPTGVQEVSKRNFRYASDTYPEVSAEYPYLIRYPTPVVNGEELLRLLDGKEEHTAVLFYASWCPFSERIRPVFDDLSSMFPRVKHLAIEESNVTKAILSRYHVRALPSIIIARSSYIFWALGSKDLDSLVNLYTAATGQEPVAYIGTRKWRATQSTDYAKIWNSSISETVKQEPCLAFSILFVCLRIFIFFFPKFFALVQDFWTQYYEQINLGILAKLTQLLECVPHAVDVRKMWSKLRLMVGAKNGRIWASSLTSVSLGGQPSRRVAVGLMGSTI</sequence>
<evidence type="ECO:0000256" key="3">
    <source>
        <dbReference type="SAM" id="SignalP"/>
    </source>
</evidence>
<feature type="region of interest" description="Disordered" evidence="1">
    <location>
        <begin position="36"/>
        <end position="55"/>
    </location>
</feature>
<dbReference type="InterPro" id="IPR044794">
    <property type="entry name" value="APRL5/7"/>
</dbReference>
<dbReference type="Gene3D" id="3.40.30.10">
    <property type="entry name" value="Glutaredoxin"/>
    <property type="match status" value="1"/>
</dbReference>
<dbReference type="InParanoid" id="A0A1D6IWC0"/>
<dbReference type="CDD" id="cd02999">
    <property type="entry name" value="PDI_a_ERp44_like"/>
    <property type="match status" value="1"/>
</dbReference>
<feature type="signal peptide" evidence="3">
    <location>
        <begin position="1"/>
        <end position="35"/>
    </location>
</feature>
<reference evidence="5" key="1">
    <citation type="submission" date="2015-12" db="EMBL/GenBank/DDBJ databases">
        <title>Update maize B73 reference genome by single molecule sequencing technologies.</title>
        <authorList>
            <consortium name="Maize Genome Sequencing Project"/>
            <person name="Ware D."/>
        </authorList>
    </citation>
    <scope>NUCLEOTIDE SEQUENCE</scope>
    <source>
        <tissue evidence="5">Seedling</tissue>
    </source>
</reference>
<feature type="domain" description="Thioredoxin" evidence="4">
    <location>
        <begin position="187"/>
        <end position="311"/>
    </location>
</feature>
<keyword evidence="3" id="KW-0732">Signal</keyword>
<evidence type="ECO:0000259" key="4">
    <source>
        <dbReference type="PROSITE" id="PS51352"/>
    </source>
</evidence>
<keyword evidence="2" id="KW-0812">Transmembrane</keyword>
<dbReference type="SMR" id="A0A1D6IWC0"/>
<keyword evidence="2" id="KW-1133">Transmembrane helix</keyword>
<evidence type="ECO:0000256" key="2">
    <source>
        <dbReference type="SAM" id="Phobius"/>
    </source>
</evidence>
<proteinExistence type="predicted"/>
<evidence type="ECO:0000313" key="5">
    <source>
        <dbReference type="EMBL" id="AQK40233.1"/>
    </source>
</evidence>
<dbReference type="InterPro" id="IPR036249">
    <property type="entry name" value="Thioredoxin-like_sf"/>
</dbReference>
<dbReference type="EMBL" id="CM000786">
    <property type="protein sequence ID" value="AQK40233.1"/>
    <property type="molecule type" value="Genomic_DNA"/>
</dbReference>
<dbReference type="IntAct" id="A0A1D6IWC0">
    <property type="interactions" value="1"/>
</dbReference>
<dbReference type="EMBL" id="CM000786">
    <property type="protein sequence ID" value="AQK40234.1"/>
    <property type="molecule type" value="Genomic_DNA"/>
</dbReference>
<dbReference type="PaxDb" id="4577-GRMZM2G141848_P01"/>
<dbReference type="PANTHER" id="PTHR47126">
    <property type="entry name" value="5'-ADENYLYLSULFATE REDUCTASE-LIKE 7"/>
    <property type="match status" value="1"/>
</dbReference>
<name>A0A1D6IWC0_MAIZE</name>
<organism evidence="5">
    <name type="scientific">Zea mays</name>
    <name type="common">Maize</name>
    <dbReference type="NCBI Taxonomy" id="4577"/>
    <lineage>
        <taxon>Eukaryota</taxon>
        <taxon>Viridiplantae</taxon>
        <taxon>Streptophyta</taxon>
        <taxon>Embryophyta</taxon>
        <taxon>Tracheophyta</taxon>
        <taxon>Spermatophyta</taxon>
        <taxon>Magnoliopsida</taxon>
        <taxon>Liliopsida</taxon>
        <taxon>Poales</taxon>
        <taxon>Poaceae</taxon>
        <taxon>PACMAD clade</taxon>
        <taxon>Panicoideae</taxon>
        <taxon>Andropogonodae</taxon>
        <taxon>Andropogoneae</taxon>
        <taxon>Tripsacinae</taxon>
        <taxon>Zea</taxon>
    </lineage>
</organism>
<dbReference type="AlphaFoldDB" id="A0A1D6IWC0"/>
<dbReference type="InterPro" id="IPR013766">
    <property type="entry name" value="Thioredoxin_domain"/>
</dbReference>
<dbReference type="Pfam" id="PF00085">
    <property type="entry name" value="Thioredoxin"/>
    <property type="match status" value="1"/>
</dbReference>
<feature type="chain" id="PRO_5010805483" evidence="3">
    <location>
        <begin position="36"/>
        <end position="449"/>
    </location>
</feature>
<gene>
    <name evidence="5" type="ORF">ZEAMMB73_Zm00001d023853</name>
</gene>
<evidence type="ECO:0000256" key="1">
    <source>
        <dbReference type="SAM" id="MobiDB-lite"/>
    </source>
</evidence>
<feature type="transmembrane region" description="Helical" evidence="2">
    <location>
        <begin position="349"/>
        <end position="372"/>
    </location>
</feature>
<feature type="compositionally biased region" description="Polar residues" evidence="1">
    <location>
        <begin position="36"/>
        <end position="46"/>
    </location>
</feature>
<dbReference type="eggNOG" id="KOG2640">
    <property type="taxonomic scope" value="Eukaryota"/>
</dbReference>
<dbReference type="PROSITE" id="PS51352">
    <property type="entry name" value="THIOREDOXIN_2"/>
    <property type="match status" value="1"/>
</dbReference>